<dbReference type="PANTHER" id="PTHR21666">
    <property type="entry name" value="PEPTIDASE-RELATED"/>
    <property type="match status" value="1"/>
</dbReference>
<keyword evidence="2" id="KW-0732">Signal</keyword>
<dbReference type="SUPFAM" id="SSF51261">
    <property type="entry name" value="Duplicated hybrid motif"/>
    <property type="match status" value="1"/>
</dbReference>
<evidence type="ECO:0000313" key="6">
    <source>
        <dbReference type="Proteomes" id="UP000326505"/>
    </source>
</evidence>
<dbReference type="InterPro" id="IPR050570">
    <property type="entry name" value="Cell_wall_metabolism_enzyme"/>
</dbReference>
<evidence type="ECO:0000313" key="7">
    <source>
        <dbReference type="Proteomes" id="UP000549009"/>
    </source>
</evidence>
<gene>
    <name evidence="5" type="ORF">CP982_21305</name>
    <name evidence="4" type="ORF">FHS40_003069</name>
</gene>
<dbReference type="InterPro" id="IPR016047">
    <property type="entry name" value="M23ase_b-sheet_dom"/>
</dbReference>
<dbReference type="Proteomes" id="UP000326505">
    <property type="component" value="Chromosome"/>
</dbReference>
<dbReference type="EMBL" id="CP023690">
    <property type="protein sequence ID" value="QEV60934.1"/>
    <property type="molecule type" value="Genomic_DNA"/>
</dbReference>
<sequence length="379" mass="40834">MCARPSSPSRPSRPRRVRTRRPRRLVAVPVLLCALIALGTPPTAAAHGTDGTDRTDGPEGSGTSAEVVRLYEEASKATERYEVERRAAELQRGRVKKLDRLLADERYQVAVLREDLGRMASAQYRTGGGLPLTARLLLADSPDELLRGRRALGQADLAVTNAVAKTQRAAARLTTARQSAERARGVLDRRTARLARLKRNIETKLESARWTLQGEADEAVTAGQCRGAVRLEQPEPAATRAWVAPVETYELSAGFDSAGERWARRHTGQDFAVDIGAPVRAVGEGRVVRVACGGAFGIEVVVRHPDGYYTQYAHLAAVTVDQGDAVRAGQWVGQAGTTGNSTGPHLHFEARLTPDLGSGVDPAKWLDERGVSLESASTG</sequence>
<dbReference type="Gene3D" id="2.70.70.10">
    <property type="entry name" value="Glucose Permease (Domain IIA)"/>
    <property type="match status" value="1"/>
</dbReference>
<feature type="chain" id="PRO_5044623236" evidence="2">
    <location>
        <begin position="46"/>
        <end position="379"/>
    </location>
</feature>
<dbReference type="OrthoDB" id="5244067at2"/>
<dbReference type="Proteomes" id="UP000549009">
    <property type="component" value="Unassembled WGS sequence"/>
</dbReference>
<dbReference type="AlphaFoldDB" id="A0A5P2XB80"/>
<keyword evidence="7" id="KW-1185">Reference proteome</keyword>
<dbReference type="PANTHER" id="PTHR21666:SF270">
    <property type="entry name" value="MUREIN HYDROLASE ACTIVATOR ENVC"/>
    <property type="match status" value="1"/>
</dbReference>
<reference evidence="5 6" key="1">
    <citation type="submission" date="2017-09" db="EMBL/GenBank/DDBJ databases">
        <authorList>
            <person name="Lee N."/>
            <person name="Cho B.-K."/>
        </authorList>
    </citation>
    <scope>NUCLEOTIDE SEQUENCE [LARGE SCALE GENOMIC DNA]</scope>
    <source>
        <strain evidence="5 6">ATCC 27465</strain>
    </source>
</reference>
<evidence type="ECO:0000313" key="4">
    <source>
        <dbReference type="EMBL" id="MBB5104007.1"/>
    </source>
</evidence>
<dbReference type="Pfam" id="PF01551">
    <property type="entry name" value="Peptidase_M23"/>
    <property type="match status" value="1"/>
</dbReference>
<evidence type="ECO:0000256" key="1">
    <source>
        <dbReference type="SAM" id="MobiDB-lite"/>
    </source>
</evidence>
<dbReference type="FunFam" id="2.70.70.10:FF:000013">
    <property type="entry name" value="Peptidase family M23"/>
    <property type="match status" value="1"/>
</dbReference>
<dbReference type="RefSeq" id="WP_150511991.1">
    <property type="nucleotide sequence ID" value="NZ_BMSQ01000015.1"/>
</dbReference>
<evidence type="ECO:0000259" key="3">
    <source>
        <dbReference type="Pfam" id="PF01551"/>
    </source>
</evidence>
<feature type="region of interest" description="Disordered" evidence="1">
    <location>
        <begin position="1"/>
        <end position="21"/>
    </location>
</feature>
<feature type="domain" description="M23ase beta-sheet core" evidence="3">
    <location>
        <begin position="265"/>
        <end position="352"/>
    </location>
</feature>
<proteinExistence type="predicted"/>
<dbReference type="GO" id="GO:0004222">
    <property type="term" value="F:metalloendopeptidase activity"/>
    <property type="evidence" value="ECO:0007669"/>
    <property type="project" value="TreeGrafter"/>
</dbReference>
<dbReference type="EMBL" id="JACHJD010000004">
    <property type="protein sequence ID" value="MBB5104007.1"/>
    <property type="molecule type" value="Genomic_DNA"/>
</dbReference>
<dbReference type="KEGG" id="sspb:CP982_21305"/>
<accession>A0A5P2XB80</accession>
<feature type="compositionally biased region" description="Basic residues" evidence="1">
    <location>
        <begin position="12"/>
        <end position="21"/>
    </location>
</feature>
<reference evidence="4 7" key="2">
    <citation type="submission" date="2020-08" db="EMBL/GenBank/DDBJ databases">
        <title>Genomic Encyclopedia of Type Strains, Phase III (KMG-III): the genomes of soil and plant-associated and newly described type strains.</title>
        <authorList>
            <person name="Whitman W."/>
        </authorList>
    </citation>
    <scope>NUCLEOTIDE SEQUENCE [LARGE SCALE GENOMIC DNA]</scope>
    <source>
        <strain evidence="4 7">CECT 3146</strain>
    </source>
</reference>
<organism evidence="5 6">
    <name type="scientific">Streptomyces spectabilis</name>
    <dbReference type="NCBI Taxonomy" id="68270"/>
    <lineage>
        <taxon>Bacteria</taxon>
        <taxon>Bacillati</taxon>
        <taxon>Actinomycetota</taxon>
        <taxon>Actinomycetes</taxon>
        <taxon>Kitasatosporales</taxon>
        <taxon>Streptomycetaceae</taxon>
        <taxon>Streptomyces</taxon>
    </lineage>
</organism>
<feature type="signal peptide" evidence="2">
    <location>
        <begin position="1"/>
        <end position="45"/>
    </location>
</feature>
<protein>
    <submittedName>
        <fullName evidence="5">M23 family peptidase</fullName>
    </submittedName>
    <submittedName>
        <fullName evidence="4">Murein DD-endopeptidase MepM/ murein hydrolase activator NlpD</fullName>
    </submittedName>
</protein>
<evidence type="ECO:0000256" key="2">
    <source>
        <dbReference type="SAM" id="SignalP"/>
    </source>
</evidence>
<dbReference type="CDD" id="cd12797">
    <property type="entry name" value="M23_peptidase"/>
    <property type="match status" value="1"/>
</dbReference>
<dbReference type="InterPro" id="IPR011055">
    <property type="entry name" value="Dup_hybrid_motif"/>
</dbReference>
<name>A0A5P2XB80_STRST</name>
<evidence type="ECO:0000313" key="5">
    <source>
        <dbReference type="EMBL" id="QEV60934.1"/>
    </source>
</evidence>
<keyword evidence="4" id="KW-0378">Hydrolase</keyword>
<feature type="compositionally biased region" description="Low complexity" evidence="1">
    <location>
        <begin position="1"/>
        <end position="10"/>
    </location>
</feature>
<feature type="region of interest" description="Disordered" evidence="1">
    <location>
        <begin position="42"/>
        <end position="64"/>
    </location>
</feature>